<evidence type="ECO:0000256" key="2">
    <source>
        <dbReference type="SAM" id="MobiDB-lite"/>
    </source>
</evidence>
<keyword evidence="1" id="KW-0175">Coiled coil</keyword>
<organism evidence="3">
    <name type="scientific">Homalodisca liturata</name>
    <dbReference type="NCBI Taxonomy" id="320908"/>
    <lineage>
        <taxon>Eukaryota</taxon>
        <taxon>Metazoa</taxon>
        <taxon>Ecdysozoa</taxon>
        <taxon>Arthropoda</taxon>
        <taxon>Hexapoda</taxon>
        <taxon>Insecta</taxon>
        <taxon>Pterygota</taxon>
        <taxon>Neoptera</taxon>
        <taxon>Paraneoptera</taxon>
        <taxon>Hemiptera</taxon>
        <taxon>Auchenorrhyncha</taxon>
        <taxon>Membracoidea</taxon>
        <taxon>Cicadellidae</taxon>
        <taxon>Cicadellinae</taxon>
        <taxon>Proconiini</taxon>
        <taxon>Homalodisca</taxon>
    </lineage>
</organism>
<sequence length="121" mass="14384">MQYQIKIEELETETVSLINRNCALTETLNEVEHQLTKERQLRSELMQSFEEQDREKEKIVCSLEKEIKQLKDNISKLKQNKTLKSHLINNTSEMADMQTQTDPRPYEIDEHNNQQLPLILE</sequence>
<feature type="region of interest" description="Disordered" evidence="2">
    <location>
        <begin position="88"/>
        <end position="121"/>
    </location>
</feature>
<dbReference type="EMBL" id="GECU01016639">
    <property type="protein sequence ID" value="JAS91067.1"/>
    <property type="molecule type" value="Transcribed_RNA"/>
</dbReference>
<evidence type="ECO:0000313" key="3">
    <source>
        <dbReference type="EMBL" id="JAS91067.1"/>
    </source>
</evidence>
<feature type="compositionally biased region" description="Polar residues" evidence="2">
    <location>
        <begin position="88"/>
        <end position="102"/>
    </location>
</feature>
<gene>
    <name evidence="3" type="ORF">g.7948</name>
</gene>
<protein>
    <submittedName>
        <fullName evidence="3">Uncharacterized protein</fullName>
    </submittedName>
</protein>
<feature type="coiled-coil region" evidence="1">
    <location>
        <begin position="28"/>
        <end position="80"/>
    </location>
</feature>
<dbReference type="AlphaFoldDB" id="A0A1B6IVU4"/>
<evidence type="ECO:0000256" key="1">
    <source>
        <dbReference type="SAM" id="Coils"/>
    </source>
</evidence>
<proteinExistence type="predicted"/>
<accession>A0A1B6IVU4</accession>
<reference evidence="3" key="1">
    <citation type="submission" date="2015-11" db="EMBL/GenBank/DDBJ databases">
        <title>De novo transcriptome assembly of four potential Pierce s Disease insect vectors from Arizona vineyards.</title>
        <authorList>
            <person name="Tassone E.E."/>
        </authorList>
    </citation>
    <scope>NUCLEOTIDE SEQUENCE</scope>
</reference>
<feature type="non-terminal residue" evidence="3">
    <location>
        <position position="121"/>
    </location>
</feature>
<name>A0A1B6IVU4_9HEMI</name>